<dbReference type="OrthoDB" id="4865220at2"/>
<proteinExistence type="predicted"/>
<evidence type="ECO:0000313" key="1">
    <source>
        <dbReference type="EMBL" id="ADK67579.1"/>
    </source>
</evidence>
<dbReference type="AlphaFoldDB" id="E1QYW5"/>
<organism evidence="1 2">
    <name type="scientific">Olsenella uli (strain ATCC 49627 / DSM 7084 / CCUG 31166 / CIP 109912 / JCM 12494 / LMG 11480 / NCIMB 702895 / VPI D76D-27C)</name>
    <name type="common">Lactobacillus uli</name>
    <dbReference type="NCBI Taxonomy" id="633147"/>
    <lineage>
        <taxon>Bacteria</taxon>
        <taxon>Bacillati</taxon>
        <taxon>Actinomycetota</taxon>
        <taxon>Coriobacteriia</taxon>
        <taxon>Coriobacteriales</taxon>
        <taxon>Atopobiaceae</taxon>
        <taxon>Olsenella</taxon>
    </lineage>
</organism>
<accession>E1QYW5</accession>
<name>E1QYW5_OLSUV</name>
<gene>
    <name evidence="1" type="ordered locus">Olsu_0460</name>
</gene>
<keyword evidence="2" id="KW-1185">Reference proteome</keyword>
<dbReference type="GeneID" id="78511902"/>
<sequence length="270" mass="30283">MNAAELDFKHLTIDGKSSIAGDISDVDARGIYVYKFEDGTCCVGKSEDVRKRYVQHAHEYRHMEGSPKVAEMLFAHVSGDNPEVLDRAETDAIAWFGSHGWDLRNIMKTDLPGGAGILWTVTALPSTARRTRAATLSCQNLEVLVIGRDGSGFINGKDVPDEKLEECIKHDMAPMKRAGWRFRGNTIVALNGQSARRLARPAEYANADNVFSLEFENLDQLNLLLRDPLTLLWSYRLVAELLRRGPSMYRKFNNPYLAAKVLHECPSIFL</sequence>
<dbReference type="Proteomes" id="UP000000333">
    <property type="component" value="Chromosome"/>
</dbReference>
<dbReference type="HOGENOM" id="CLU_1029883_0_0_11"/>
<dbReference type="CDD" id="cd00719">
    <property type="entry name" value="GIY-YIG_SF"/>
    <property type="match status" value="1"/>
</dbReference>
<reference evidence="1 2" key="1">
    <citation type="journal article" date="2010" name="Stand. Genomic Sci.">
        <title>Complete genome sequence of Olsenella uli type strain (VPI D76D-27C).</title>
        <authorList>
            <person name="Goker M."/>
            <person name="Held B."/>
            <person name="Lucas S."/>
            <person name="Nolan M."/>
            <person name="Yasawong M."/>
            <person name="Glavina Del Rio T."/>
            <person name="Tice H."/>
            <person name="Cheng J.F."/>
            <person name="Bruce D."/>
            <person name="Detter J.C."/>
            <person name="Tapia R."/>
            <person name="Han C."/>
            <person name="Goodwin L."/>
            <person name="Pitluck S."/>
            <person name="Liolios K."/>
            <person name="Ivanova N."/>
            <person name="Mavromatis K."/>
            <person name="Mikhailova N."/>
            <person name="Pati A."/>
            <person name="Chen A."/>
            <person name="Palaniappan K."/>
            <person name="Land M."/>
            <person name="Hauser L."/>
            <person name="Chang Y.J."/>
            <person name="Jeffries C.D."/>
            <person name="Rohde M."/>
            <person name="Sikorski J."/>
            <person name="Pukall R."/>
            <person name="Woyke T."/>
            <person name="Bristow J."/>
            <person name="Eisen J.A."/>
            <person name="Markowitz V."/>
            <person name="Hugenholtz P."/>
            <person name="Kyrpides N.C."/>
            <person name="Klenk H.P."/>
            <person name="Lapidus A."/>
        </authorList>
    </citation>
    <scope>NUCLEOTIDE SEQUENCE [LARGE SCALE GENOMIC DNA]</scope>
    <source>
        <strain evidence="2">ATCC 49627 / DSM 7084 / CIP 109912 / JCM 12494 / NCIMB 702895 / VPI D76D-27C</strain>
    </source>
</reference>
<dbReference type="RefSeq" id="WP_013251331.1">
    <property type="nucleotide sequence ID" value="NC_014363.1"/>
</dbReference>
<dbReference type="PATRIC" id="fig|633147.7.peg.1096"/>
<dbReference type="KEGG" id="ols:Olsu_0460"/>
<evidence type="ECO:0008006" key="3">
    <source>
        <dbReference type="Google" id="ProtNLM"/>
    </source>
</evidence>
<evidence type="ECO:0000313" key="2">
    <source>
        <dbReference type="Proteomes" id="UP000000333"/>
    </source>
</evidence>
<dbReference type="EMBL" id="CP002106">
    <property type="protein sequence ID" value="ADK67579.1"/>
    <property type="molecule type" value="Genomic_DNA"/>
</dbReference>
<protein>
    <recommendedName>
        <fullName evidence="3">GIY-YIG domain-containing protein</fullName>
    </recommendedName>
</protein>